<keyword evidence="1" id="KW-1133">Transmembrane helix</keyword>
<keyword evidence="1" id="KW-0812">Transmembrane</keyword>
<evidence type="ECO:0008006" key="4">
    <source>
        <dbReference type="Google" id="ProtNLM"/>
    </source>
</evidence>
<evidence type="ECO:0000313" key="2">
    <source>
        <dbReference type="EMBL" id="KAF5958880.1"/>
    </source>
</evidence>
<evidence type="ECO:0000313" key="3">
    <source>
        <dbReference type="Proteomes" id="UP000593564"/>
    </source>
</evidence>
<reference evidence="2 3" key="2">
    <citation type="submission" date="2020-07" db="EMBL/GenBank/DDBJ databases">
        <title>Genome assembly of wild tea tree DASZ reveals pedigree and selection history of tea varieties.</title>
        <authorList>
            <person name="Zhang W."/>
        </authorList>
    </citation>
    <scope>NUCLEOTIDE SEQUENCE [LARGE SCALE GENOMIC DNA]</scope>
    <source>
        <strain evidence="3">cv. G240</strain>
        <tissue evidence="2">Leaf</tissue>
    </source>
</reference>
<keyword evidence="3" id="KW-1185">Reference proteome</keyword>
<reference evidence="3" key="1">
    <citation type="journal article" date="2020" name="Nat. Commun.">
        <title>Genome assembly of wild tea tree DASZ reveals pedigree and selection history of tea varieties.</title>
        <authorList>
            <person name="Zhang W."/>
            <person name="Zhang Y."/>
            <person name="Qiu H."/>
            <person name="Guo Y."/>
            <person name="Wan H."/>
            <person name="Zhang X."/>
            <person name="Scossa F."/>
            <person name="Alseekh S."/>
            <person name="Zhang Q."/>
            <person name="Wang P."/>
            <person name="Xu L."/>
            <person name="Schmidt M.H."/>
            <person name="Jia X."/>
            <person name="Li D."/>
            <person name="Zhu A."/>
            <person name="Guo F."/>
            <person name="Chen W."/>
            <person name="Ni D."/>
            <person name="Usadel B."/>
            <person name="Fernie A.R."/>
            <person name="Wen W."/>
        </authorList>
    </citation>
    <scope>NUCLEOTIDE SEQUENCE [LARGE SCALE GENOMIC DNA]</scope>
    <source>
        <strain evidence="3">cv. G240</strain>
    </source>
</reference>
<keyword evidence="1" id="KW-0472">Membrane</keyword>
<organism evidence="2 3">
    <name type="scientific">Camellia sinensis</name>
    <name type="common">Tea plant</name>
    <name type="synonym">Thea sinensis</name>
    <dbReference type="NCBI Taxonomy" id="4442"/>
    <lineage>
        <taxon>Eukaryota</taxon>
        <taxon>Viridiplantae</taxon>
        <taxon>Streptophyta</taxon>
        <taxon>Embryophyta</taxon>
        <taxon>Tracheophyta</taxon>
        <taxon>Spermatophyta</taxon>
        <taxon>Magnoliopsida</taxon>
        <taxon>eudicotyledons</taxon>
        <taxon>Gunneridae</taxon>
        <taxon>Pentapetalae</taxon>
        <taxon>asterids</taxon>
        <taxon>Ericales</taxon>
        <taxon>Theaceae</taxon>
        <taxon>Camellia</taxon>
    </lineage>
</organism>
<dbReference type="Proteomes" id="UP000593564">
    <property type="component" value="Unassembled WGS sequence"/>
</dbReference>
<protein>
    <recommendedName>
        <fullName evidence="4">Peptidase A1 domain-containing protein</fullName>
    </recommendedName>
</protein>
<proteinExistence type="predicted"/>
<gene>
    <name evidence="2" type="ORF">HYC85_006105</name>
</gene>
<accession>A0A7J7I1E0</accession>
<sequence length="115" mass="13797">MFYDFPQMYWISQSGKAVVIDSGTTLAYLADDMFTPLMEKIMAAQPDLKLHTVEQQFTCFQFNGKYGPYMGFFLLLFYSEMFADYLYYGTYLLQEFQLSFYMVIRHSCYMHVYIW</sequence>
<dbReference type="EMBL" id="JACBKZ010000002">
    <property type="protein sequence ID" value="KAF5958880.1"/>
    <property type="molecule type" value="Genomic_DNA"/>
</dbReference>
<dbReference type="AlphaFoldDB" id="A0A7J7I1E0"/>
<comment type="caution">
    <text evidence="2">The sequence shown here is derived from an EMBL/GenBank/DDBJ whole genome shotgun (WGS) entry which is preliminary data.</text>
</comment>
<dbReference type="Gene3D" id="2.40.70.10">
    <property type="entry name" value="Acid Proteases"/>
    <property type="match status" value="1"/>
</dbReference>
<feature type="transmembrane region" description="Helical" evidence="1">
    <location>
        <begin position="69"/>
        <end position="88"/>
    </location>
</feature>
<evidence type="ECO:0000256" key="1">
    <source>
        <dbReference type="SAM" id="Phobius"/>
    </source>
</evidence>
<dbReference type="InterPro" id="IPR021109">
    <property type="entry name" value="Peptidase_aspartic_dom_sf"/>
</dbReference>
<dbReference type="SUPFAM" id="SSF50630">
    <property type="entry name" value="Acid proteases"/>
    <property type="match status" value="1"/>
</dbReference>
<name>A0A7J7I1E0_CAMSI</name>